<gene>
    <name evidence="2" type="ORF">GGE33_000199</name>
    <name evidence="3" type="ORF">GGE35_001586</name>
</gene>
<dbReference type="EMBL" id="JACIGW010000001">
    <property type="protein sequence ID" value="MBB4346491.1"/>
    <property type="molecule type" value="Genomic_DNA"/>
</dbReference>
<dbReference type="RefSeq" id="WP_183833732.1">
    <property type="nucleotide sequence ID" value="NZ_JACIGW010000001.1"/>
</dbReference>
<evidence type="ECO:0000313" key="3">
    <source>
        <dbReference type="EMBL" id="MBB4445804.1"/>
    </source>
</evidence>
<feature type="region of interest" description="Disordered" evidence="1">
    <location>
        <begin position="1"/>
        <end position="25"/>
    </location>
</feature>
<dbReference type="Proteomes" id="UP000576087">
    <property type="component" value="Unassembled WGS sequence"/>
</dbReference>
<dbReference type="AlphaFoldDB" id="A0A7W6S3E9"/>
<name>A0A7W6S3E9_9HYPH</name>
<evidence type="ECO:0000256" key="1">
    <source>
        <dbReference type="SAM" id="MobiDB-lite"/>
    </source>
</evidence>
<evidence type="ECO:0000313" key="5">
    <source>
        <dbReference type="Proteomes" id="UP000576087"/>
    </source>
</evidence>
<accession>A0A7W6S3E9</accession>
<dbReference type="Proteomes" id="UP000520770">
    <property type="component" value="Unassembled WGS sequence"/>
</dbReference>
<feature type="compositionally biased region" description="Polar residues" evidence="1">
    <location>
        <begin position="1"/>
        <end position="21"/>
    </location>
</feature>
<evidence type="ECO:0000313" key="4">
    <source>
        <dbReference type="Proteomes" id="UP000520770"/>
    </source>
</evidence>
<sequence>MMTRGSTSEEATRFGSSQPNVARSCGTGEAMFKTRPSAESIELNKARKACGVGADAVERDERVADAGDAG</sequence>
<dbReference type="EMBL" id="JACIHM010000001">
    <property type="protein sequence ID" value="MBB4445804.1"/>
    <property type="molecule type" value="Genomic_DNA"/>
</dbReference>
<proteinExistence type="predicted"/>
<comment type="caution">
    <text evidence="2">The sequence shown here is derived from an EMBL/GenBank/DDBJ whole genome shotgun (WGS) entry which is preliminary data.</text>
</comment>
<evidence type="ECO:0000313" key="2">
    <source>
        <dbReference type="EMBL" id="MBB4346491.1"/>
    </source>
</evidence>
<reference evidence="4 5" key="1">
    <citation type="submission" date="2020-08" db="EMBL/GenBank/DDBJ databases">
        <title>Genomic Encyclopedia of Type Strains, Phase IV (KMG-V): Genome sequencing to study the core and pangenomes of soil and plant-associated prokaryotes.</title>
        <authorList>
            <person name="Whitman W."/>
        </authorList>
    </citation>
    <scope>NUCLEOTIDE SEQUENCE [LARGE SCALE GENOMIC DNA]</scope>
    <source>
        <strain evidence="2 4">SEMIA 448</strain>
        <strain evidence="3 5">SEMIA 452</strain>
    </source>
</reference>
<protein>
    <submittedName>
        <fullName evidence="2">Uncharacterized protein</fullName>
    </submittedName>
</protein>
<organism evidence="2 4">
    <name type="scientific">Aliirhizobium cellulosilyticum</name>
    <dbReference type="NCBI Taxonomy" id="393664"/>
    <lineage>
        <taxon>Bacteria</taxon>
        <taxon>Pseudomonadati</taxon>
        <taxon>Pseudomonadota</taxon>
        <taxon>Alphaproteobacteria</taxon>
        <taxon>Hyphomicrobiales</taxon>
        <taxon>Rhizobiaceae</taxon>
        <taxon>Aliirhizobium</taxon>
    </lineage>
</organism>